<keyword evidence="2" id="KW-0472">Membrane</keyword>
<gene>
    <name evidence="3" type="ORF">A3A40_02945</name>
</gene>
<accession>A0A1F6EI37</accession>
<evidence type="ECO:0000313" key="3">
    <source>
        <dbReference type="EMBL" id="OGG73277.1"/>
    </source>
</evidence>
<sequence length="232" mass="24434">MPNTTTQPSFIPREAQSFSQAPRRQKGIADLLTLLSVVLLVASFALAAGVFLYKEYLGSSASSKVSQLERAKAAFEPSLIRELTRLDDRMRSAGDVLGGHVSPTAFFRMLEQTTIASIAYASLDFEAVDTQHMTAKMDGVAGSVNAIALQADLFAKGGMITSPIFSNINREPDGIHFDLSARINPAAINYVQLIAGASGSGAIAPQPDIPPLAAPATPGGEELNVNAQGTTD</sequence>
<feature type="region of interest" description="Disordered" evidence="1">
    <location>
        <begin position="206"/>
        <end position="232"/>
    </location>
</feature>
<evidence type="ECO:0000256" key="2">
    <source>
        <dbReference type="SAM" id="Phobius"/>
    </source>
</evidence>
<keyword evidence="2" id="KW-1133">Transmembrane helix</keyword>
<keyword evidence="2" id="KW-0812">Transmembrane</keyword>
<comment type="caution">
    <text evidence="3">The sequence shown here is derived from an EMBL/GenBank/DDBJ whole genome shotgun (WGS) entry which is preliminary data.</text>
</comment>
<evidence type="ECO:0008006" key="5">
    <source>
        <dbReference type="Google" id="ProtNLM"/>
    </source>
</evidence>
<evidence type="ECO:0000313" key="4">
    <source>
        <dbReference type="Proteomes" id="UP000178427"/>
    </source>
</evidence>
<proteinExistence type="predicted"/>
<reference evidence="3 4" key="1">
    <citation type="journal article" date="2016" name="Nat. Commun.">
        <title>Thousands of microbial genomes shed light on interconnected biogeochemical processes in an aquifer system.</title>
        <authorList>
            <person name="Anantharaman K."/>
            <person name="Brown C.T."/>
            <person name="Hug L.A."/>
            <person name="Sharon I."/>
            <person name="Castelle C.J."/>
            <person name="Probst A.J."/>
            <person name="Thomas B.C."/>
            <person name="Singh A."/>
            <person name="Wilkins M.J."/>
            <person name="Karaoz U."/>
            <person name="Brodie E.L."/>
            <person name="Williams K.H."/>
            <person name="Hubbard S.S."/>
            <person name="Banfield J.F."/>
        </authorList>
    </citation>
    <scope>NUCLEOTIDE SEQUENCE [LARGE SCALE GENOMIC DNA]</scope>
</reference>
<dbReference type="STRING" id="1798513.A3A40_02945"/>
<dbReference type="AlphaFoldDB" id="A0A1F6EI37"/>
<protein>
    <recommendedName>
        <fullName evidence="5">PilN domain-containing protein</fullName>
    </recommendedName>
</protein>
<name>A0A1F6EI37_9BACT</name>
<evidence type="ECO:0000256" key="1">
    <source>
        <dbReference type="SAM" id="MobiDB-lite"/>
    </source>
</evidence>
<feature type="transmembrane region" description="Helical" evidence="2">
    <location>
        <begin position="31"/>
        <end position="53"/>
    </location>
</feature>
<organism evidence="3 4">
    <name type="scientific">Candidatus Kaiserbacteria bacterium RIFCSPLOWO2_01_FULL_54_20</name>
    <dbReference type="NCBI Taxonomy" id="1798513"/>
    <lineage>
        <taxon>Bacteria</taxon>
        <taxon>Candidatus Kaiseribacteriota</taxon>
    </lineage>
</organism>
<dbReference type="Proteomes" id="UP000178427">
    <property type="component" value="Unassembled WGS sequence"/>
</dbReference>
<dbReference type="EMBL" id="MFMA01000057">
    <property type="protein sequence ID" value="OGG73277.1"/>
    <property type="molecule type" value="Genomic_DNA"/>
</dbReference>